<evidence type="ECO:0000259" key="2">
    <source>
        <dbReference type="PROSITE" id="PS51782"/>
    </source>
</evidence>
<name>A0AA49IU35_9PROT</name>
<accession>A0AA49IU35</accession>
<feature type="domain" description="LysM" evidence="2">
    <location>
        <begin position="33"/>
        <end position="82"/>
    </location>
</feature>
<evidence type="ECO:0000313" key="3">
    <source>
        <dbReference type="EMBL" id="WIM04725.1"/>
    </source>
</evidence>
<dbReference type="SUPFAM" id="SSF54106">
    <property type="entry name" value="LysM domain"/>
    <property type="match status" value="1"/>
</dbReference>
<reference evidence="3" key="1">
    <citation type="journal article" date="2023" name="Nat. Microbiol.">
        <title>Enrichment and characterization of a nitric oxide-reducing microbial community in a continuous bioreactor.</title>
        <authorList>
            <person name="Garrido-Amador P."/>
            <person name="Stortenbeker N."/>
            <person name="Wessels H.J.C.T."/>
            <person name="Speth D.R."/>
            <person name="Garcia-Heredia I."/>
            <person name="Kartal B."/>
        </authorList>
    </citation>
    <scope>NUCLEOTIDE SEQUENCE</scope>
    <source>
        <strain evidence="3">MAG1</strain>
    </source>
</reference>
<dbReference type="InterPro" id="IPR052196">
    <property type="entry name" value="Bact_Kbp"/>
</dbReference>
<gene>
    <name evidence="3" type="ORF">OHM77_08425</name>
</gene>
<evidence type="ECO:0000256" key="1">
    <source>
        <dbReference type="SAM" id="SignalP"/>
    </source>
</evidence>
<dbReference type="KEGG" id="npv:OHM77_08425"/>
<dbReference type="PANTHER" id="PTHR34700">
    <property type="entry name" value="POTASSIUM BINDING PROTEIN KBP"/>
    <property type="match status" value="1"/>
</dbReference>
<proteinExistence type="predicted"/>
<dbReference type="InterPro" id="IPR036779">
    <property type="entry name" value="LysM_dom_sf"/>
</dbReference>
<dbReference type="Gene3D" id="3.10.350.10">
    <property type="entry name" value="LysM domain"/>
    <property type="match status" value="1"/>
</dbReference>
<dbReference type="Proteomes" id="UP001234916">
    <property type="component" value="Chromosome"/>
</dbReference>
<sequence length="340" mass="37498">MRRAIISALFLCISSAWAAEGAGPLELAPDAPDRHIVVPGDTLWGIASAFLKDPYRWPELWRLNPDQIKNPHRIYPGQVVILDRSHGDPQLKLGRLVKAEPRIYLADEKQEIPAIPQQAIEPFLSQPLVIDAGGLNDAPRVIATVESRVYVGAGETFYVKDVKQKAKLWQVYRPGDELKDPDNGEVLGHEAIYIGSAHLVAEGQPATFRAATSKQEIGQGDHLVPASRPDVANYVPHRPGKDVKGRVIAIYGGVGEGSRHSIVSLSRGKKDGLEIGHVLALYRDGAEVTNRFEVDKPETHKLPNERYGLVFVFRVFERVSYALVMDTNRPLAPGDVVRTP</sequence>
<dbReference type="PANTHER" id="PTHR34700:SF4">
    <property type="entry name" value="PHAGE-LIKE ELEMENT PBSX PROTEIN XKDP"/>
    <property type="match status" value="1"/>
</dbReference>
<dbReference type="AlphaFoldDB" id="A0AA49IU35"/>
<dbReference type="CDD" id="cd00118">
    <property type="entry name" value="LysM"/>
    <property type="match status" value="1"/>
</dbReference>
<organism evidence="3">
    <name type="scientific">Candidatus Nitricoxidivorans perseverans</name>
    <dbReference type="NCBI Taxonomy" id="2975601"/>
    <lineage>
        <taxon>Bacteria</taxon>
        <taxon>Pseudomonadati</taxon>
        <taxon>Pseudomonadota</taxon>
        <taxon>Betaproteobacteria</taxon>
        <taxon>Nitrosomonadales</taxon>
        <taxon>Sterolibacteriaceae</taxon>
        <taxon>Candidatus Nitricoxidivorans</taxon>
    </lineage>
</organism>
<feature type="chain" id="PRO_5041243645" evidence="1">
    <location>
        <begin position="19"/>
        <end position="340"/>
    </location>
</feature>
<dbReference type="Pfam" id="PF01476">
    <property type="entry name" value="LysM"/>
    <property type="match status" value="1"/>
</dbReference>
<dbReference type="EMBL" id="CP107246">
    <property type="protein sequence ID" value="WIM04725.1"/>
    <property type="molecule type" value="Genomic_DNA"/>
</dbReference>
<dbReference type="SMART" id="SM00257">
    <property type="entry name" value="LysM"/>
    <property type="match status" value="1"/>
</dbReference>
<keyword evidence="1" id="KW-0732">Signal</keyword>
<dbReference type="PROSITE" id="PS51782">
    <property type="entry name" value="LYSM"/>
    <property type="match status" value="1"/>
</dbReference>
<dbReference type="InterPro" id="IPR018392">
    <property type="entry name" value="LysM"/>
</dbReference>
<feature type="signal peptide" evidence="1">
    <location>
        <begin position="1"/>
        <end position="18"/>
    </location>
</feature>
<protein>
    <submittedName>
        <fullName evidence="3">LysM peptidoglycan-binding domain-containing protein</fullName>
    </submittedName>
</protein>